<dbReference type="SFLD" id="SFLDF00027">
    <property type="entry name" value="p-type_atpase"/>
    <property type="match status" value="1"/>
</dbReference>
<dbReference type="Gene3D" id="1.20.1110.10">
    <property type="entry name" value="Calcium-transporting ATPase, transmembrane domain"/>
    <property type="match status" value="2"/>
</dbReference>
<accession>A0A9W4P2I2</accession>
<feature type="transmembrane region" description="Helical" evidence="12">
    <location>
        <begin position="965"/>
        <end position="985"/>
    </location>
</feature>
<evidence type="ECO:0000256" key="3">
    <source>
        <dbReference type="ARBA" id="ARBA00008804"/>
    </source>
</evidence>
<evidence type="ECO:0000259" key="13">
    <source>
        <dbReference type="SMART" id="SM00831"/>
    </source>
</evidence>
<dbReference type="InterPro" id="IPR001757">
    <property type="entry name" value="P_typ_ATPase"/>
</dbReference>
<dbReference type="InterPro" id="IPR023298">
    <property type="entry name" value="ATPase_P-typ_TM_dom_sf"/>
</dbReference>
<dbReference type="FunFam" id="3.40.1110.10:FF:000005">
    <property type="entry name" value="Plasma membrane ATPase"/>
    <property type="match status" value="1"/>
</dbReference>
<dbReference type="Pfam" id="PF00122">
    <property type="entry name" value="E1-E2_ATPase"/>
    <property type="match status" value="1"/>
</dbReference>
<dbReference type="CDD" id="cd02076">
    <property type="entry name" value="P-type_ATPase_H"/>
    <property type="match status" value="1"/>
</dbReference>
<dbReference type="SFLD" id="SFLDS00003">
    <property type="entry name" value="Haloacid_Dehalogenase"/>
    <property type="match status" value="1"/>
</dbReference>
<evidence type="ECO:0000256" key="1">
    <source>
        <dbReference type="ARBA" id="ARBA00003417"/>
    </source>
</evidence>
<feature type="transmembrane region" description="Helical" evidence="12">
    <location>
        <begin position="1104"/>
        <end position="1128"/>
    </location>
</feature>
<dbReference type="AlphaFoldDB" id="A0A9W4P2I2"/>
<feature type="compositionally biased region" description="Polar residues" evidence="11">
    <location>
        <begin position="225"/>
        <end position="236"/>
    </location>
</feature>
<dbReference type="SMART" id="SM00831">
    <property type="entry name" value="Cation_ATPase_N"/>
    <property type="match status" value="1"/>
</dbReference>
<dbReference type="Pfam" id="PF00702">
    <property type="entry name" value="Hydrolase"/>
    <property type="match status" value="1"/>
</dbReference>
<dbReference type="InterPro" id="IPR008250">
    <property type="entry name" value="ATPase_P-typ_transduc_dom_A_sf"/>
</dbReference>
<evidence type="ECO:0000256" key="10">
    <source>
        <dbReference type="ARBA" id="ARBA00023136"/>
    </source>
</evidence>
<evidence type="ECO:0000256" key="12">
    <source>
        <dbReference type="SAM" id="Phobius"/>
    </source>
</evidence>
<comment type="function">
    <text evidence="1">The plasma membrane ATPase of plants and fungi is a hydrogen ion pump. The proton gradient it generates drives the active transport of nutrients by H(+)-symport. The resulting external acidification and/or internal alkinization may mediate growth responses.</text>
</comment>
<dbReference type="PANTHER" id="PTHR42861">
    <property type="entry name" value="CALCIUM-TRANSPORTING ATPASE"/>
    <property type="match status" value="1"/>
</dbReference>
<sequence length="1237" mass="135626">MARPKSDMMDERNTPLRSHPPVKPLAQGVTDKEGGRAVITPPCGSLFESQPQGRSQEQNQQQNQPVSLFKRRDHCELPPIQTSRLGFLPNSSTGYLDRSDSDLSAGQPFLPKRLDKSPFHSNKFAVPGEREHDNGQTQHDDSKESKHKEEYNKFRASLNNSLEDDSSIEQDDSGQRDSLVAEQKDQVKLFRSSLLAGARAQEDRRGRVRRTPPPPDDPQIGPNVASESESHASVISENKDCVVPVRENDEFSLPETLKPTTSSHEESEEYLDRLIAELEAEDGNEPDVDAITIRAGEIPPYPPALLETKVDEGLDDEEVVLRRKKYGWNRMKEQKRNHFLKFLSFFNGPVQWVMEVAMVLAACLRDWIDFGIILALLILNAVVAFAQEYQAGNIVDSLRNTLALRALVIRNGYMVEIGAEEVVVGDIIHVDDVSSWRFEKKGGNILTLIFVQGTIVAADGRLVCDDDTCIQVDQSGITGESLAVDKHKGDVIFASSAVKRGDGFMVVTATGDHTFVGNAAVLVNKAGNTTGHFTRVLNAMSRVLLILVLLTLLVVWISGYYRSNPIVQILEFSLAVTVTGVPVGLPVVVTTTMAVGAAYLAKHKAIVQKLEAIESLAGVEILCSDKTGTLTRNKLTLGDPYIAPGMSAEEIMLTACLAANRKKGGIDAIDKVFLKGLRHFAWARSQITSYKTLDFSPFDPVSKKVVAYMQALNGERVRCMKGAPMTILRTVEKETTLCEPFCNEYEAKVNEFASRGFRALGVARKRQGRPWEILGIMPCLDPPRHDTAKTVSEAQGLGLSIKMLTGDAVAIARETARRLGLGTNIYNAERLGVTGAGSMSGSEVNDFVEAADGFAEVYPQHKYSVVDILQQRGYLVAMTGDGVNDAPSLKKADTGIAVEGASDAARSAADIVFLAPGLSAIIEAIKIARRIFRRMYSYVVFRIALSIHLELFLGLWMVIKNETLDLRLVVLLAIFADIATLAIAYDNATYSQSPVKWNKPRLWGESIVLGFILAVGTWVTLGTMLLQGEDGGVIEGGGSRNGVLFLQIALTQSWLILITRVDGSGSRSHRANCPSFALLVAVLSVNITATLMAAFGAFCQATSWLTIVRVWVLSSGVACVNLLAYTVMHNSERFDNVMHGKGPRKRDRERSWEDFGKLAVTRFFLTSLAWVTNRSQVLTCSEWPDSMRRAVSGGLKPPSSTSKDDELMMMMMMMINGDASDGCILMILSCEGGMEIG</sequence>
<dbReference type="InterPro" id="IPR006534">
    <property type="entry name" value="P-type_ATPase_IIIA"/>
</dbReference>
<evidence type="ECO:0000313" key="14">
    <source>
        <dbReference type="EMBL" id="CAG8890648.1"/>
    </source>
</evidence>
<reference evidence="14" key="1">
    <citation type="submission" date="2021-07" db="EMBL/GenBank/DDBJ databases">
        <authorList>
            <person name="Branca A.L. A."/>
        </authorList>
    </citation>
    <scope>NUCLEOTIDE SEQUENCE</scope>
</reference>
<organism evidence="14 15">
    <name type="scientific">Penicillium egyptiacum</name>
    <dbReference type="NCBI Taxonomy" id="1303716"/>
    <lineage>
        <taxon>Eukaryota</taxon>
        <taxon>Fungi</taxon>
        <taxon>Dikarya</taxon>
        <taxon>Ascomycota</taxon>
        <taxon>Pezizomycotina</taxon>
        <taxon>Eurotiomycetes</taxon>
        <taxon>Eurotiomycetidae</taxon>
        <taxon>Eurotiales</taxon>
        <taxon>Aspergillaceae</taxon>
        <taxon>Penicillium</taxon>
    </lineage>
</organism>
<feature type="transmembrane region" description="Helical" evidence="12">
    <location>
        <begin position="1075"/>
        <end position="1098"/>
    </location>
</feature>
<evidence type="ECO:0000256" key="6">
    <source>
        <dbReference type="ARBA" id="ARBA00022741"/>
    </source>
</evidence>
<feature type="transmembrane region" description="Helical" evidence="12">
    <location>
        <begin position="367"/>
        <end position="386"/>
    </location>
</feature>
<dbReference type="SUPFAM" id="SSF81665">
    <property type="entry name" value="Calcium ATPase, transmembrane domain M"/>
    <property type="match status" value="1"/>
</dbReference>
<dbReference type="EC" id="7.1.2.1" evidence="4"/>
<evidence type="ECO:0000313" key="15">
    <source>
        <dbReference type="Proteomes" id="UP001154252"/>
    </source>
</evidence>
<feature type="compositionally biased region" description="Low complexity" evidence="11">
    <location>
        <begin position="49"/>
        <end position="65"/>
    </location>
</feature>
<dbReference type="InterPro" id="IPR004014">
    <property type="entry name" value="ATPase_P-typ_cation-transptr_N"/>
</dbReference>
<dbReference type="Gene3D" id="3.40.1110.10">
    <property type="entry name" value="Calcium-transporting ATPase, cytoplasmic domain N"/>
    <property type="match status" value="1"/>
</dbReference>
<dbReference type="GO" id="GO:0016020">
    <property type="term" value="C:membrane"/>
    <property type="evidence" value="ECO:0007669"/>
    <property type="project" value="UniProtKB-SubCell"/>
</dbReference>
<comment type="similarity">
    <text evidence="3">Belongs to the cation transport ATPase (P-type) (TC 3.A.3) family. Type IIIA subfamily.</text>
</comment>
<keyword evidence="9 12" id="KW-1133">Transmembrane helix</keyword>
<dbReference type="PRINTS" id="PR00119">
    <property type="entry name" value="CATATPASE"/>
</dbReference>
<protein>
    <recommendedName>
        <fullName evidence="4">P-type H(+)-exporting transporter</fullName>
        <ecNumber evidence="4">7.1.2.1</ecNumber>
    </recommendedName>
</protein>
<dbReference type="GO" id="GO:0005524">
    <property type="term" value="F:ATP binding"/>
    <property type="evidence" value="ECO:0007669"/>
    <property type="project" value="UniProtKB-KW"/>
</dbReference>
<dbReference type="PROSITE" id="PS00154">
    <property type="entry name" value="ATPASE_E1_E2"/>
    <property type="match status" value="1"/>
</dbReference>
<feature type="compositionally biased region" description="Polar residues" evidence="11">
    <location>
        <begin position="80"/>
        <end position="94"/>
    </location>
</feature>
<feature type="compositionally biased region" description="Basic and acidic residues" evidence="11">
    <location>
        <begin position="1"/>
        <end position="14"/>
    </location>
</feature>
<dbReference type="SUPFAM" id="SSF56784">
    <property type="entry name" value="HAD-like"/>
    <property type="match status" value="1"/>
</dbReference>
<comment type="subcellular location">
    <subcellularLocation>
        <location evidence="2">Membrane</location>
        <topology evidence="2">Multi-pass membrane protein</topology>
    </subcellularLocation>
</comment>
<dbReference type="Gene3D" id="3.40.50.1000">
    <property type="entry name" value="HAD superfamily/HAD-like"/>
    <property type="match status" value="1"/>
</dbReference>
<evidence type="ECO:0000256" key="11">
    <source>
        <dbReference type="SAM" id="MobiDB-lite"/>
    </source>
</evidence>
<dbReference type="OrthoDB" id="116380at2759"/>
<dbReference type="GO" id="GO:0016887">
    <property type="term" value="F:ATP hydrolysis activity"/>
    <property type="evidence" value="ECO:0007669"/>
    <property type="project" value="InterPro"/>
</dbReference>
<feature type="transmembrane region" description="Helical" evidence="12">
    <location>
        <begin position="581"/>
        <end position="601"/>
    </location>
</feature>
<feature type="transmembrane region" description="Helical" evidence="12">
    <location>
        <begin position="543"/>
        <end position="561"/>
    </location>
</feature>
<dbReference type="InterPro" id="IPR018303">
    <property type="entry name" value="ATPase_P-typ_P_site"/>
</dbReference>
<feature type="domain" description="Cation-transporting P-type ATPase N-terminal" evidence="13">
    <location>
        <begin position="297"/>
        <end position="366"/>
    </location>
</feature>
<dbReference type="InterPro" id="IPR023214">
    <property type="entry name" value="HAD_sf"/>
</dbReference>
<keyword evidence="8" id="KW-1278">Translocase</keyword>
<evidence type="ECO:0000256" key="5">
    <source>
        <dbReference type="ARBA" id="ARBA00022692"/>
    </source>
</evidence>
<gene>
    <name evidence="14" type="ORF">PEGY_LOCUS2422</name>
</gene>
<dbReference type="NCBIfam" id="TIGR01647">
    <property type="entry name" value="ATPase-IIIA_H"/>
    <property type="match status" value="1"/>
</dbReference>
<dbReference type="EMBL" id="CAJVRC010000843">
    <property type="protein sequence ID" value="CAG8890648.1"/>
    <property type="molecule type" value="Genomic_DNA"/>
</dbReference>
<comment type="caution">
    <text evidence="14">The sequence shown here is derived from an EMBL/GenBank/DDBJ whole genome shotgun (WGS) entry which is preliminary data.</text>
</comment>
<proteinExistence type="inferred from homology"/>
<dbReference type="InterPro" id="IPR044492">
    <property type="entry name" value="P_typ_ATPase_HD_dom"/>
</dbReference>
<dbReference type="NCBIfam" id="TIGR01494">
    <property type="entry name" value="ATPase_P-type"/>
    <property type="match status" value="2"/>
</dbReference>
<keyword evidence="5 12" id="KW-0812">Transmembrane</keyword>
<feature type="transmembrane region" description="Helical" evidence="12">
    <location>
        <begin position="939"/>
        <end position="959"/>
    </location>
</feature>
<feature type="transmembrane region" description="Helical" evidence="12">
    <location>
        <begin position="1006"/>
        <end position="1024"/>
    </location>
</feature>
<keyword evidence="15" id="KW-1185">Reference proteome</keyword>
<dbReference type="InterPro" id="IPR023299">
    <property type="entry name" value="ATPase_P-typ_cyto_dom_N"/>
</dbReference>
<feature type="compositionally biased region" description="Basic and acidic residues" evidence="11">
    <location>
        <begin position="128"/>
        <end position="153"/>
    </location>
</feature>
<keyword evidence="6" id="KW-0547">Nucleotide-binding</keyword>
<evidence type="ECO:0000256" key="8">
    <source>
        <dbReference type="ARBA" id="ARBA00022967"/>
    </source>
</evidence>
<dbReference type="GO" id="GO:0120029">
    <property type="term" value="P:proton export across plasma membrane"/>
    <property type="evidence" value="ECO:0007669"/>
    <property type="project" value="InterPro"/>
</dbReference>
<evidence type="ECO:0000256" key="4">
    <source>
        <dbReference type="ARBA" id="ARBA00012476"/>
    </source>
</evidence>
<feature type="compositionally biased region" description="Acidic residues" evidence="11">
    <location>
        <begin position="162"/>
        <end position="172"/>
    </location>
</feature>
<evidence type="ECO:0000256" key="7">
    <source>
        <dbReference type="ARBA" id="ARBA00022840"/>
    </source>
</evidence>
<feature type="region of interest" description="Disordered" evidence="11">
    <location>
        <begin position="1"/>
        <end position="236"/>
    </location>
</feature>
<dbReference type="SFLD" id="SFLDG00002">
    <property type="entry name" value="C1.7:_P-type_atpase_like"/>
    <property type="match status" value="1"/>
</dbReference>
<dbReference type="InterPro" id="IPR036412">
    <property type="entry name" value="HAD-like_sf"/>
</dbReference>
<dbReference type="GO" id="GO:0008553">
    <property type="term" value="F:P-type proton-exporting transporter activity"/>
    <property type="evidence" value="ECO:0007669"/>
    <property type="project" value="UniProtKB-EC"/>
</dbReference>
<keyword evidence="7" id="KW-0067">ATP-binding</keyword>
<dbReference type="SUPFAM" id="SSF81653">
    <property type="entry name" value="Calcium ATPase, transduction domain A"/>
    <property type="match status" value="1"/>
</dbReference>
<dbReference type="Gene3D" id="2.70.150.10">
    <property type="entry name" value="Calcium-transporting ATPase, cytoplasmic transduction domain A"/>
    <property type="match status" value="2"/>
</dbReference>
<evidence type="ECO:0000256" key="9">
    <source>
        <dbReference type="ARBA" id="ARBA00022989"/>
    </source>
</evidence>
<feature type="transmembrane region" description="Helical" evidence="12">
    <location>
        <begin position="1044"/>
        <end position="1063"/>
    </location>
</feature>
<dbReference type="FunFam" id="3.40.50.1000:FF:000008">
    <property type="entry name" value="Plasma membrane ATPase"/>
    <property type="match status" value="1"/>
</dbReference>
<keyword evidence="10 12" id="KW-0472">Membrane</keyword>
<dbReference type="InterPro" id="IPR059000">
    <property type="entry name" value="ATPase_P-type_domA"/>
</dbReference>
<dbReference type="PRINTS" id="PR00120">
    <property type="entry name" value="HATPASE"/>
</dbReference>
<name>A0A9W4P2I2_9EURO</name>
<evidence type="ECO:0000256" key="2">
    <source>
        <dbReference type="ARBA" id="ARBA00004141"/>
    </source>
</evidence>
<dbReference type="Proteomes" id="UP001154252">
    <property type="component" value="Unassembled WGS sequence"/>
</dbReference>
<dbReference type="Pfam" id="PF00690">
    <property type="entry name" value="Cation_ATPase_N"/>
    <property type="match status" value="1"/>
</dbReference>